<comment type="similarity">
    <text evidence="2 7">Belongs to the carbamate kinase family.</text>
</comment>
<accession>A0A9D1D391</accession>
<dbReference type="AlphaFoldDB" id="A0A9D1D391"/>
<sequence>MMKKRIVVALGHKALGTTLPEQKIAVKKSSEVLADIVEEGFQVAICHSNAPQVGMIHTAMNEFGKKHPHYTEAPMSVCSAMSQGYIGYDLQNSIHSALLKRGIYKTVSTILTQVTVDPYDEAFDHPVKVIGRYMNAEEADLEERKGNYCIEEPGKGFRRIVAAPKPKTIVEIAAIQALLDADQIVIAAGGGGIPVLAQGADLKGASAIIEKDYASGLLAQEVNADVLLILTKDEHLWLNYESENAVALHQVTVEEMKQHIANNEFPKASKLPKVQAAVDFIEAKKGAGRKAVITDLAHAMDALAGKTGTIITES</sequence>
<evidence type="ECO:0000256" key="2">
    <source>
        <dbReference type="ARBA" id="ARBA00011066"/>
    </source>
</evidence>
<name>A0A9D1D391_9FIRM</name>
<keyword evidence="4 7" id="KW-0808">Transferase</keyword>
<dbReference type="EMBL" id="DVFT01000200">
    <property type="protein sequence ID" value="HIQ97609.1"/>
    <property type="molecule type" value="Genomic_DNA"/>
</dbReference>
<evidence type="ECO:0000259" key="8">
    <source>
        <dbReference type="Pfam" id="PF00696"/>
    </source>
</evidence>
<evidence type="ECO:0000256" key="3">
    <source>
        <dbReference type="ARBA" id="ARBA00013070"/>
    </source>
</evidence>
<dbReference type="PANTHER" id="PTHR30409:SF1">
    <property type="entry name" value="CARBAMATE KINASE-RELATED"/>
    <property type="match status" value="1"/>
</dbReference>
<evidence type="ECO:0000256" key="5">
    <source>
        <dbReference type="ARBA" id="ARBA00022777"/>
    </source>
</evidence>
<keyword evidence="5 7" id="KW-0418">Kinase</keyword>
<dbReference type="SUPFAM" id="SSF53633">
    <property type="entry name" value="Carbamate kinase-like"/>
    <property type="match status" value="1"/>
</dbReference>
<dbReference type="GO" id="GO:0008804">
    <property type="term" value="F:carbamate kinase activity"/>
    <property type="evidence" value="ECO:0007669"/>
    <property type="project" value="UniProtKB-EC"/>
</dbReference>
<evidence type="ECO:0000256" key="6">
    <source>
        <dbReference type="ARBA" id="ARBA00048467"/>
    </source>
</evidence>
<evidence type="ECO:0000256" key="4">
    <source>
        <dbReference type="ARBA" id="ARBA00022679"/>
    </source>
</evidence>
<dbReference type="GO" id="GO:0005829">
    <property type="term" value="C:cytosol"/>
    <property type="evidence" value="ECO:0007669"/>
    <property type="project" value="TreeGrafter"/>
</dbReference>
<dbReference type="CDD" id="cd04235">
    <property type="entry name" value="AAK_CK"/>
    <property type="match status" value="1"/>
</dbReference>
<dbReference type="InterPro" id="IPR036393">
    <property type="entry name" value="AceGlu_kinase-like_sf"/>
</dbReference>
<proteinExistence type="inferred from homology"/>
<gene>
    <name evidence="9" type="ORF">IAB26_13760</name>
</gene>
<feature type="domain" description="Aspartate/glutamate/uridylate kinase" evidence="8">
    <location>
        <begin position="4"/>
        <end position="294"/>
    </location>
</feature>
<evidence type="ECO:0000256" key="7">
    <source>
        <dbReference type="PIRNR" id="PIRNR000723"/>
    </source>
</evidence>
<dbReference type="Proteomes" id="UP000886886">
    <property type="component" value="Unassembled WGS sequence"/>
</dbReference>
<dbReference type="Pfam" id="PF00696">
    <property type="entry name" value="AA_kinase"/>
    <property type="match status" value="1"/>
</dbReference>
<protein>
    <recommendedName>
        <fullName evidence="3 7">Carbamate kinase</fullName>
    </recommendedName>
</protein>
<reference evidence="9" key="2">
    <citation type="journal article" date="2021" name="PeerJ">
        <title>Extensive microbial diversity within the chicken gut microbiome revealed by metagenomics and culture.</title>
        <authorList>
            <person name="Gilroy R."/>
            <person name="Ravi A."/>
            <person name="Getino M."/>
            <person name="Pursley I."/>
            <person name="Horton D.L."/>
            <person name="Alikhan N.F."/>
            <person name="Baker D."/>
            <person name="Gharbi K."/>
            <person name="Hall N."/>
            <person name="Watson M."/>
            <person name="Adriaenssens E.M."/>
            <person name="Foster-Nyarko E."/>
            <person name="Jarju S."/>
            <person name="Secka A."/>
            <person name="Antonio M."/>
            <person name="Oren A."/>
            <person name="Chaudhuri R.R."/>
            <person name="La Ragione R."/>
            <person name="Hildebrand F."/>
            <person name="Pallen M.J."/>
        </authorList>
    </citation>
    <scope>NUCLEOTIDE SEQUENCE</scope>
    <source>
        <strain evidence="9">ChiSjej3B21-11622</strain>
    </source>
</reference>
<dbReference type="InterPro" id="IPR003964">
    <property type="entry name" value="Carb_kinase"/>
</dbReference>
<comment type="pathway">
    <text evidence="1">Metabolic intermediate metabolism; carbamoyl phosphate degradation; CO(2) and NH(3) from carbamoyl phosphate: step 1/1.</text>
</comment>
<dbReference type="PANTHER" id="PTHR30409">
    <property type="entry name" value="CARBAMATE KINASE"/>
    <property type="match status" value="1"/>
</dbReference>
<dbReference type="Gene3D" id="3.40.1160.10">
    <property type="entry name" value="Acetylglutamate kinase-like"/>
    <property type="match status" value="1"/>
</dbReference>
<evidence type="ECO:0000313" key="10">
    <source>
        <dbReference type="Proteomes" id="UP000886886"/>
    </source>
</evidence>
<evidence type="ECO:0000256" key="1">
    <source>
        <dbReference type="ARBA" id="ARBA00005118"/>
    </source>
</evidence>
<evidence type="ECO:0000313" key="9">
    <source>
        <dbReference type="EMBL" id="HIQ97609.1"/>
    </source>
</evidence>
<organism evidence="9 10">
    <name type="scientific">Candidatus Limivivens merdigallinarum</name>
    <dbReference type="NCBI Taxonomy" id="2840859"/>
    <lineage>
        <taxon>Bacteria</taxon>
        <taxon>Bacillati</taxon>
        <taxon>Bacillota</taxon>
        <taxon>Clostridia</taxon>
        <taxon>Lachnospirales</taxon>
        <taxon>Lachnospiraceae</taxon>
        <taxon>Lachnospiraceae incertae sedis</taxon>
        <taxon>Candidatus Limivivens</taxon>
    </lineage>
</organism>
<dbReference type="GO" id="GO:0019546">
    <property type="term" value="P:L-arginine deiminase pathway"/>
    <property type="evidence" value="ECO:0007669"/>
    <property type="project" value="TreeGrafter"/>
</dbReference>
<dbReference type="InterPro" id="IPR001048">
    <property type="entry name" value="Asp/Glu/Uridylate_kinase"/>
</dbReference>
<comment type="catalytic activity">
    <reaction evidence="6">
        <text>hydrogencarbonate + NH4(+) + ATP = carbamoyl phosphate + ADP + H2O + H(+)</text>
        <dbReference type="Rhea" id="RHEA:10152"/>
        <dbReference type="ChEBI" id="CHEBI:15377"/>
        <dbReference type="ChEBI" id="CHEBI:15378"/>
        <dbReference type="ChEBI" id="CHEBI:17544"/>
        <dbReference type="ChEBI" id="CHEBI:28938"/>
        <dbReference type="ChEBI" id="CHEBI:30616"/>
        <dbReference type="ChEBI" id="CHEBI:58228"/>
        <dbReference type="ChEBI" id="CHEBI:456216"/>
        <dbReference type="EC" id="2.7.2.2"/>
    </reaction>
</comment>
<comment type="caution">
    <text evidence="9">The sequence shown here is derived from an EMBL/GenBank/DDBJ whole genome shotgun (WGS) entry which is preliminary data.</text>
</comment>
<dbReference type="PRINTS" id="PR01469">
    <property type="entry name" value="CARBMTKINASE"/>
</dbReference>
<reference evidence="9" key="1">
    <citation type="submission" date="2020-10" db="EMBL/GenBank/DDBJ databases">
        <authorList>
            <person name="Gilroy R."/>
        </authorList>
    </citation>
    <scope>NUCLEOTIDE SEQUENCE</scope>
    <source>
        <strain evidence="9">ChiSjej3B21-11622</strain>
    </source>
</reference>
<dbReference type="PIRSF" id="PIRSF000723">
    <property type="entry name" value="Carbamate_kin"/>
    <property type="match status" value="1"/>
</dbReference>